<comment type="caution">
    <text evidence="1">The sequence shown here is derived from an EMBL/GenBank/DDBJ whole genome shotgun (WGS) entry which is preliminary data.</text>
</comment>
<dbReference type="AlphaFoldDB" id="A0A8J2K7I0"/>
<sequence length="61" mass="7222">QVRAPNQDQGVTINLLLNFPRIEDHKAQPQWKPQVKKQIDQCVGWNYDYDTQLMEIPVYLP</sequence>
<name>A0A8J2K7I0_9HEXA</name>
<protein>
    <submittedName>
        <fullName evidence="1">Uncharacterized protein</fullName>
    </submittedName>
</protein>
<dbReference type="Proteomes" id="UP000708208">
    <property type="component" value="Unassembled WGS sequence"/>
</dbReference>
<reference evidence="1" key="1">
    <citation type="submission" date="2021-06" db="EMBL/GenBank/DDBJ databases">
        <authorList>
            <person name="Hodson N. C."/>
            <person name="Mongue J. A."/>
            <person name="Jaron S. K."/>
        </authorList>
    </citation>
    <scope>NUCLEOTIDE SEQUENCE</scope>
</reference>
<dbReference type="EMBL" id="CAJVCH010183677">
    <property type="protein sequence ID" value="CAG7729751.1"/>
    <property type="molecule type" value="Genomic_DNA"/>
</dbReference>
<feature type="non-terminal residue" evidence="1">
    <location>
        <position position="61"/>
    </location>
</feature>
<proteinExistence type="predicted"/>
<organism evidence="1 2">
    <name type="scientific">Allacma fusca</name>
    <dbReference type="NCBI Taxonomy" id="39272"/>
    <lineage>
        <taxon>Eukaryota</taxon>
        <taxon>Metazoa</taxon>
        <taxon>Ecdysozoa</taxon>
        <taxon>Arthropoda</taxon>
        <taxon>Hexapoda</taxon>
        <taxon>Collembola</taxon>
        <taxon>Symphypleona</taxon>
        <taxon>Sminthuridae</taxon>
        <taxon>Allacma</taxon>
    </lineage>
</organism>
<accession>A0A8J2K7I0</accession>
<evidence type="ECO:0000313" key="2">
    <source>
        <dbReference type="Proteomes" id="UP000708208"/>
    </source>
</evidence>
<keyword evidence="2" id="KW-1185">Reference proteome</keyword>
<gene>
    <name evidence="1" type="ORF">AFUS01_LOCUS18444</name>
</gene>
<evidence type="ECO:0000313" key="1">
    <source>
        <dbReference type="EMBL" id="CAG7729751.1"/>
    </source>
</evidence>